<feature type="domain" description="Oxidoreductase-like" evidence="1">
    <location>
        <begin position="9"/>
        <end position="47"/>
    </location>
</feature>
<evidence type="ECO:0000313" key="2">
    <source>
        <dbReference type="EMBL" id="MFL9923185.1"/>
    </source>
</evidence>
<name>A0ABW9A485_9BURK</name>
<organism evidence="2 3">
    <name type="scientific">Herbaspirillum lusitanum</name>
    <dbReference type="NCBI Taxonomy" id="213312"/>
    <lineage>
        <taxon>Bacteria</taxon>
        <taxon>Pseudomonadati</taxon>
        <taxon>Pseudomonadota</taxon>
        <taxon>Betaproteobacteria</taxon>
        <taxon>Burkholderiales</taxon>
        <taxon>Oxalobacteraceae</taxon>
        <taxon>Herbaspirillum</taxon>
    </lineage>
</organism>
<keyword evidence="3" id="KW-1185">Reference proteome</keyword>
<proteinExistence type="predicted"/>
<sequence>MLPTDDPQPQPPRQPEFEDCCNGGCDPCIFDLYEQAMDRYRVQLAAWELQQAKLKP</sequence>
<dbReference type="EMBL" id="JAQQFM010000001">
    <property type="protein sequence ID" value="MFL9923185.1"/>
    <property type="molecule type" value="Genomic_DNA"/>
</dbReference>
<dbReference type="Pfam" id="PF09791">
    <property type="entry name" value="Oxidored-like"/>
    <property type="match status" value="1"/>
</dbReference>
<protein>
    <submittedName>
        <fullName evidence="2">Oxidoreductase-like domain-containing protein</fullName>
    </submittedName>
</protein>
<dbReference type="InterPro" id="IPR019180">
    <property type="entry name" value="Oxidoreductase-like_N"/>
</dbReference>
<evidence type="ECO:0000313" key="3">
    <source>
        <dbReference type="Proteomes" id="UP001629246"/>
    </source>
</evidence>
<comment type="caution">
    <text evidence="2">The sequence shown here is derived from an EMBL/GenBank/DDBJ whole genome shotgun (WGS) entry which is preliminary data.</text>
</comment>
<reference evidence="2 3" key="1">
    <citation type="journal article" date="2024" name="Chem. Sci.">
        <title>Discovery of megapolipeptins by genome mining of a Burkholderiales bacteria collection.</title>
        <authorList>
            <person name="Paulo B.S."/>
            <person name="Recchia M.J.J."/>
            <person name="Lee S."/>
            <person name="Fergusson C.H."/>
            <person name="Romanowski S.B."/>
            <person name="Hernandez A."/>
            <person name="Krull N."/>
            <person name="Liu D.Y."/>
            <person name="Cavanagh H."/>
            <person name="Bos A."/>
            <person name="Gray C.A."/>
            <person name="Murphy B.T."/>
            <person name="Linington R.G."/>
            <person name="Eustaquio A.S."/>
        </authorList>
    </citation>
    <scope>NUCLEOTIDE SEQUENCE [LARGE SCALE GENOMIC DNA]</scope>
    <source>
        <strain evidence="2 3">RL21-008-BIB-A</strain>
    </source>
</reference>
<gene>
    <name evidence="2" type="ORF">PQR62_02825</name>
</gene>
<evidence type="ECO:0000259" key="1">
    <source>
        <dbReference type="Pfam" id="PF09791"/>
    </source>
</evidence>
<dbReference type="Proteomes" id="UP001629246">
    <property type="component" value="Unassembled WGS sequence"/>
</dbReference>
<accession>A0ABW9A485</accession>